<name>A0A6N4V1W7_9MYCO</name>
<organism evidence="2 3">
    <name type="scientific">Mycolicibacterium alvei</name>
    <dbReference type="NCBI Taxonomy" id="67081"/>
    <lineage>
        <taxon>Bacteria</taxon>
        <taxon>Bacillati</taxon>
        <taxon>Actinomycetota</taxon>
        <taxon>Actinomycetes</taxon>
        <taxon>Mycobacteriales</taxon>
        <taxon>Mycobacteriaceae</taxon>
        <taxon>Mycolicibacterium</taxon>
    </lineage>
</organism>
<evidence type="ECO:0000313" key="2">
    <source>
        <dbReference type="EMBL" id="BBX30133.1"/>
    </source>
</evidence>
<evidence type="ECO:0000259" key="1">
    <source>
        <dbReference type="Pfam" id="PF05899"/>
    </source>
</evidence>
<dbReference type="PANTHER" id="PTHR40943">
    <property type="entry name" value="CYTOPLASMIC PROTEIN-RELATED"/>
    <property type="match status" value="1"/>
</dbReference>
<sequence length="116" mass="12151">MNEFTPNSAVSAVAAPLEMTAVPDTESAGGQPHTGTAVLGMFAGLEVGVWEMTEGVMHDTEVDELFVVISGSARVDFADGTSSLELTAGDVVRLAAGTQTVWTVRTPLRKVYLTAH</sequence>
<dbReference type="AlphaFoldDB" id="A0A6N4V1W7"/>
<feature type="domain" description="(S)-ureidoglycine aminohydrolase cupin" evidence="1">
    <location>
        <begin position="47"/>
        <end position="112"/>
    </location>
</feature>
<evidence type="ECO:0000313" key="3">
    <source>
        <dbReference type="Proteomes" id="UP000466906"/>
    </source>
</evidence>
<protein>
    <submittedName>
        <fullName evidence="2">Cupin</fullName>
    </submittedName>
</protein>
<dbReference type="PANTHER" id="PTHR40943:SF1">
    <property type="entry name" value="CYTOPLASMIC PROTEIN"/>
    <property type="match status" value="1"/>
</dbReference>
<keyword evidence="3" id="KW-1185">Reference proteome</keyword>
<gene>
    <name evidence="2" type="ORF">MALV_52580</name>
</gene>
<dbReference type="KEGG" id="malv:MALV_52580"/>
<proteinExistence type="predicted"/>
<reference evidence="2 3" key="1">
    <citation type="journal article" date="2019" name="Emerg. Microbes Infect.">
        <title>Comprehensive subspecies identification of 175 nontuberculous mycobacteria species based on 7547 genomic profiles.</title>
        <authorList>
            <person name="Matsumoto Y."/>
            <person name="Kinjo T."/>
            <person name="Motooka D."/>
            <person name="Nabeya D."/>
            <person name="Jung N."/>
            <person name="Uechi K."/>
            <person name="Horii T."/>
            <person name="Iida T."/>
            <person name="Fujita J."/>
            <person name="Nakamura S."/>
        </authorList>
    </citation>
    <scope>NUCLEOTIDE SEQUENCE [LARGE SCALE GENOMIC DNA]</scope>
    <source>
        <strain evidence="2 3">JCM 12272</strain>
    </source>
</reference>
<dbReference type="Proteomes" id="UP000466906">
    <property type="component" value="Chromosome"/>
</dbReference>
<dbReference type="EMBL" id="AP022565">
    <property type="protein sequence ID" value="BBX30133.1"/>
    <property type="molecule type" value="Genomic_DNA"/>
</dbReference>
<dbReference type="InterPro" id="IPR011051">
    <property type="entry name" value="RmlC_Cupin_sf"/>
</dbReference>
<dbReference type="Pfam" id="PF05899">
    <property type="entry name" value="Cupin_3"/>
    <property type="match status" value="1"/>
</dbReference>
<dbReference type="RefSeq" id="WP_163669031.1">
    <property type="nucleotide sequence ID" value="NZ_AP022565.1"/>
</dbReference>
<dbReference type="InterPro" id="IPR014710">
    <property type="entry name" value="RmlC-like_jellyroll"/>
</dbReference>
<dbReference type="SUPFAM" id="SSF51182">
    <property type="entry name" value="RmlC-like cupins"/>
    <property type="match status" value="1"/>
</dbReference>
<accession>A0A6N4V1W7</accession>
<dbReference type="InterPro" id="IPR008579">
    <property type="entry name" value="UGlyAH_Cupin_dom"/>
</dbReference>
<dbReference type="Gene3D" id="2.60.120.10">
    <property type="entry name" value="Jelly Rolls"/>
    <property type="match status" value="1"/>
</dbReference>